<name>A0ACC0U8B7_9AGAM</name>
<evidence type="ECO:0000313" key="2">
    <source>
        <dbReference type="Proteomes" id="UP001207468"/>
    </source>
</evidence>
<protein>
    <submittedName>
        <fullName evidence="1">Uncharacterized protein</fullName>
    </submittedName>
</protein>
<keyword evidence="2" id="KW-1185">Reference proteome</keyword>
<reference evidence="1" key="1">
    <citation type="submission" date="2021-03" db="EMBL/GenBank/DDBJ databases">
        <title>Evolutionary priming and transition to the ectomycorrhizal habit in an iconic lineage of mushroom-forming fungi: is preadaptation a requirement?</title>
        <authorList>
            <consortium name="DOE Joint Genome Institute"/>
            <person name="Looney B.P."/>
            <person name="Miyauchi S."/>
            <person name="Morin E."/>
            <person name="Drula E."/>
            <person name="Courty P.E."/>
            <person name="Chicoki N."/>
            <person name="Fauchery L."/>
            <person name="Kohler A."/>
            <person name="Kuo A."/>
            <person name="LaButti K."/>
            <person name="Pangilinan J."/>
            <person name="Lipzen A."/>
            <person name="Riley R."/>
            <person name="Andreopoulos W."/>
            <person name="He G."/>
            <person name="Johnson J."/>
            <person name="Barry K.W."/>
            <person name="Grigoriev I.V."/>
            <person name="Nagy L."/>
            <person name="Hibbett D."/>
            <person name="Henrissat B."/>
            <person name="Matheny P.B."/>
            <person name="Labbe J."/>
            <person name="Martin A.F."/>
        </authorList>
    </citation>
    <scope>NUCLEOTIDE SEQUENCE</scope>
    <source>
        <strain evidence="1">BPL698</strain>
    </source>
</reference>
<comment type="caution">
    <text evidence="1">The sequence shown here is derived from an EMBL/GenBank/DDBJ whole genome shotgun (WGS) entry which is preliminary data.</text>
</comment>
<sequence length="164" mass="18629">MMNAPCRTTSTGISKNFIGFVHGLHTCRVQKRKKYKREMGNGDDGRGTMRIYYITIRTGTCVCEPRKGLPSWCCRRCNSNSGTFRRINDERLFHLQSICTGFEGIAPLPLPFVLVVSITKGRSQPLYFSAFVLRLVMILLCSFSTSRRRAEHVSSNASIRRSKI</sequence>
<accession>A0ACC0U8B7</accession>
<organism evidence="1 2">
    <name type="scientific">Russula earlei</name>
    <dbReference type="NCBI Taxonomy" id="71964"/>
    <lineage>
        <taxon>Eukaryota</taxon>
        <taxon>Fungi</taxon>
        <taxon>Dikarya</taxon>
        <taxon>Basidiomycota</taxon>
        <taxon>Agaricomycotina</taxon>
        <taxon>Agaricomycetes</taxon>
        <taxon>Russulales</taxon>
        <taxon>Russulaceae</taxon>
        <taxon>Russula</taxon>
    </lineage>
</organism>
<proteinExistence type="predicted"/>
<gene>
    <name evidence="1" type="ORF">F5148DRAFT_132473</name>
</gene>
<dbReference type="EMBL" id="JAGFNK010000130">
    <property type="protein sequence ID" value="KAI9507329.1"/>
    <property type="molecule type" value="Genomic_DNA"/>
</dbReference>
<dbReference type="Proteomes" id="UP001207468">
    <property type="component" value="Unassembled WGS sequence"/>
</dbReference>
<evidence type="ECO:0000313" key="1">
    <source>
        <dbReference type="EMBL" id="KAI9507329.1"/>
    </source>
</evidence>